<evidence type="ECO:0000313" key="2">
    <source>
        <dbReference type="Proteomes" id="UP000032309"/>
    </source>
</evidence>
<gene>
    <name evidence="1" type="ORF">BROSI_A1363</name>
</gene>
<proteinExistence type="predicted"/>
<evidence type="ECO:0000313" key="1">
    <source>
        <dbReference type="EMBL" id="GAN32848.1"/>
    </source>
</evidence>
<reference evidence="2" key="1">
    <citation type="journal article" date="2015" name="Genome Announc.">
        <title>Draft Genome Sequence of an Anaerobic Ammonium-Oxidizing Bacterium, "Candidatus Brocadia sinica".</title>
        <authorList>
            <person name="Oshiki M."/>
            <person name="Shinyako-Hata K."/>
            <person name="Satoh H."/>
            <person name="Okabe S."/>
        </authorList>
    </citation>
    <scope>NUCLEOTIDE SEQUENCE [LARGE SCALE GENOMIC DNA]</scope>
    <source>
        <strain evidence="2">JPN1</strain>
    </source>
</reference>
<accession>A0ABQ0JVU6</accession>
<organism evidence="1 2">
    <name type="scientific">Candidatus Brocadia sinica JPN1</name>
    <dbReference type="NCBI Taxonomy" id="1197129"/>
    <lineage>
        <taxon>Bacteria</taxon>
        <taxon>Pseudomonadati</taxon>
        <taxon>Planctomycetota</taxon>
        <taxon>Candidatus Brocadiia</taxon>
        <taxon>Candidatus Brocadiales</taxon>
        <taxon>Candidatus Brocadiaceae</taxon>
        <taxon>Candidatus Brocadia</taxon>
    </lineage>
</organism>
<dbReference type="EMBL" id="BAFN01000001">
    <property type="protein sequence ID" value="GAN32848.1"/>
    <property type="molecule type" value="Genomic_DNA"/>
</dbReference>
<sequence>MPVKSRKKIMSIILKRKGYIGYLPLIEKKLPGGLKFIKYPKQDRDKHSCIKGAGKDYPEC</sequence>
<protein>
    <submittedName>
        <fullName evidence="1">Uncharacterized protein</fullName>
    </submittedName>
</protein>
<dbReference type="Proteomes" id="UP000032309">
    <property type="component" value="Unassembled WGS sequence"/>
</dbReference>
<keyword evidence="2" id="KW-1185">Reference proteome</keyword>
<comment type="caution">
    <text evidence="1">The sequence shown here is derived from an EMBL/GenBank/DDBJ whole genome shotgun (WGS) entry which is preliminary data.</text>
</comment>
<name>A0ABQ0JVU6_9BACT</name>